<dbReference type="Proteomes" id="UP000321026">
    <property type="component" value="Unassembled WGS sequence"/>
</dbReference>
<comment type="caution">
    <text evidence="9">The sequence shown here is derived from an EMBL/GenBank/DDBJ whole genome shotgun (WGS) entry which is preliminary data.</text>
</comment>
<reference evidence="9 10" key="1">
    <citation type="submission" date="2018-09" db="EMBL/GenBank/DDBJ databases">
        <title>Metagenome Assembled Genomes from an Advanced Water Purification Facility.</title>
        <authorList>
            <person name="Stamps B.W."/>
            <person name="Spear J.R."/>
        </authorList>
    </citation>
    <scope>NUCLEOTIDE SEQUENCE [LARGE SCALE GENOMIC DNA]</scope>
    <source>
        <strain evidence="9">Bin_63_2</strain>
    </source>
</reference>
<feature type="domain" description="TACO1/YebC-like second and third" evidence="7">
    <location>
        <begin position="84"/>
        <end position="238"/>
    </location>
</feature>
<keyword evidence="3 6" id="KW-0805">Transcription regulation</keyword>
<sequence length="241" mass="25673">MSGHSKWSTIKRQKGAADIKRGAAFTKISNAITIAVKQGGGIGDPNQNPRLRLAIESARTANMPKDNIERAIARATAKGAGELSEVTYEGFTPGGASVLIEAVTDNTNRTTSEVKSLFNKSGASFGQPGSVAYQFNQTGEIIVNKNSYTLDDIFLTAAEAGALDVEDNGEEVSVFTNISDLSTVKEALSAAGFEVSSAEISRKPINLMEVGEEDKEKIINFLSTLESMDDIQKVYSNISLA</sequence>
<dbReference type="EMBL" id="SSDS01000114">
    <property type="protein sequence ID" value="TXG75721.1"/>
    <property type="molecule type" value="Genomic_DNA"/>
</dbReference>
<dbReference type="GO" id="GO:0006355">
    <property type="term" value="P:regulation of DNA-templated transcription"/>
    <property type="evidence" value="ECO:0007669"/>
    <property type="project" value="UniProtKB-UniRule"/>
</dbReference>
<dbReference type="InterPro" id="IPR049083">
    <property type="entry name" value="TACO1_YebC_N"/>
</dbReference>
<dbReference type="InterPro" id="IPR048300">
    <property type="entry name" value="TACO1_YebC-like_2nd/3rd_dom"/>
</dbReference>
<dbReference type="AlphaFoldDB" id="A0A5C7J2H0"/>
<dbReference type="InterPro" id="IPR017856">
    <property type="entry name" value="Integrase-like_N"/>
</dbReference>
<dbReference type="Pfam" id="PF20772">
    <property type="entry name" value="TACO1_YebC_N"/>
    <property type="match status" value="1"/>
</dbReference>
<dbReference type="GO" id="GO:0005829">
    <property type="term" value="C:cytosol"/>
    <property type="evidence" value="ECO:0007669"/>
    <property type="project" value="TreeGrafter"/>
</dbReference>
<dbReference type="NCBIfam" id="NF001030">
    <property type="entry name" value="PRK00110.1"/>
    <property type="match status" value="1"/>
</dbReference>
<proteinExistence type="inferred from homology"/>
<dbReference type="Gene3D" id="1.10.10.200">
    <property type="match status" value="1"/>
</dbReference>
<dbReference type="SUPFAM" id="SSF75625">
    <property type="entry name" value="YebC-like"/>
    <property type="match status" value="1"/>
</dbReference>
<dbReference type="PANTHER" id="PTHR12532:SF6">
    <property type="entry name" value="TRANSCRIPTIONAL REGULATORY PROTEIN YEBC-RELATED"/>
    <property type="match status" value="1"/>
</dbReference>
<evidence type="ECO:0000256" key="5">
    <source>
        <dbReference type="ARBA" id="ARBA00023163"/>
    </source>
</evidence>
<dbReference type="PANTHER" id="PTHR12532">
    <property type="entry name" value="TRANSLATIONAL ACTIVATOR OF CYTOCHROME C OXIDASE 1"/>
    <property type="match status" value="1"/>
</dbReference>
<dbReference type="NCBIfam" id="TIGR01033">
    <property type="entry name" value="YebC/PmpR family DNA-binding transcriptional regulator"/>
    <property type="match status" value="1"/>
</dbReference>
<accession>A0A5C7J2H0</accession>
<evidence type="ECO:0000313" key="9">
    <source>
        <dbReference type="EMBL" id="TXG75721.1"/>
    </source>
</evidence>
<dbReference type="InterPro" id="IPR026564">
    <property type="entry name" value="Transcrip_reg_TACO1-like_dom3"/>
</dbReference>
<evidence type="ECO:0000256" key="4">
    <source>
        <dbReference type="ARBA" id="ARBA00023125"/>
    </source>
</evidence>
<keyword evidence="2 6" id="KW-0963">Cytoplasm</keyword>
<comment type="similarity">
    <text evidence="1 6">Belongs to the TACO1 family.</text>
</comment>
<dbReference type="HAMAP" id="MF_00693">
    <property type="entry name" value="Transcrip_reg_TACO1"/>
    <property type="match status" value="1"/>
</dbReference>
<evidence type="ECO:0000259" key="7">
    <source>
        <dbReference type="Pfam" id="PF01709"/>
    </source>
</evidence>
<feature type="domain" description="TACO1/YebC-like N-terminal" evidence="8">
    <location>
        <begin position="5"/>
        <end position="77"/>
    </location>
</feature>
<dbReference type="FunFam" id="1.10.10.200:FF:000002">
    <property type="entry name" value="Probable transcriptional regulatory protein CLM62_37755"/>
    <property type="match status" value="1"/>
</dbReference>
<evidence type="ECO:0000256" key="6">
    <source>
        <dbReference type="HAMAP-Rule" id="MF_00693"/>
    </source>
</evidence>
<evidence type="ECO:0000313" key="10">
    <source>
        <dbReference type="Proteomes" id="UP000321026"/>
    </source>
</evidence>
<dbReference type="GO" id="GO:0003677">
    <property type="term" value="F:DNA binding"/>
    <property type="evidence" value="ECO:0007669"/>
    <property type="project" value="UniProtKB-UniRule"/>
</dbReference>
<evidence type="ECO:0000256" key="1">
    <source>
        <dbReference type="ARBA" id="ARBA00008724"/>
    </source>
</evidence>
<dbReference type="Gene3D" id="3.30.70.980">
    <property type="match status" value="2"/>
</dbReference>
<keyword evidence="5 6" id="KW-0804">Transcription</keyword>
<comment type="subcellular location">
    <subcellularLocation>
        <location evidence="6">Cytoplasm</location>
    </subcellularLocation>
</comment>
<dbReference type="InterPro" id="IPR002876">
    <property type="entry name" value="Transcrip_reg_TACO1-like"/>
</dbReference>
<dbReference type="NCBIfam" id="NF009044">
    <property type="entry name" value="PRK12378.1"/>
    <property type="match status" value="1"/>
</dbReference>
<gene>
    <name evidence="9" type="ORF">E6Q11_06965</name>
</gene>
<name>A0A5C7J2H0_9BACT</name>
<evidence type="ECO:0000259" key="8">
    <source>
        <dbReference type="Pfam" id="PF20772"/>
    </source>
</evidence>
<protein>
    <recommendedName>
        <fullName evidence="6">Probable transcriptional regulatory protein E6Q11_06965</fullName>
    </recommendedName>
</protein>
<dbReference type="InterPro" id="IPR029072">
    <property type="entry name" value="YebC-like"/>
</dbReference>
<keyword evidence="4 6" id="KW-0238">DNA-binding</keyword>
<organism evidence="9 10">
    <name type="scientific">Candidatus Dojkabacteria bacterium</name>
    <dbReference type="NCBI Taxonomy" id="2099670"/>
    <lineage>
        <taxon>Bacteria</taxon>
        <taxon>Candidatus Dojkabacteria</taxon>
    </lineage>
</organism>
<evidence type="ECO:0000256" key="2">
    <source>
        <dbReference type="ARBA" id="ARBA00022490"/>
    </source>
</evidence>
<dbReference type="Pfam" id="PF01709">
    <property type="entry name" value="Transcrip_reg"/>
    <property type="match status" value="1"/>
</dbReference>
<evidence type="ECO:0000256" key="3">
    <source>
        <dbReference type="ARBA" id="ARBA00023015"/>
    </source>
</evidence>